<proteinExistence type="predicted"/>
<dbReference type="EMBL" id="VSRR010027774">
    <property type="protein sequence ID" value="MPC68396.1"/>
    <property type="molecule type" value="Genomic_DNA"/>
</dbReference>
<evidence type="ECO:0000313" key="3">
    <source>
        <dbReference type="Proteomes" id="UP000324222"/>
    </source>
</evidence>
<reference evidence="2 3" key="1">
    <citation type="submission" date="2019-05" db="EMBL/GenBank/DDBJ databases">
        <title>Another draft genome of Portunus trituberculatus and its Hox gene families provides insights of decapod evolution.</title>
        <authorList>
            <person name="Jeong J.-H."/>
            <person name="Song I."/>
            <person name="Kim S."/>
            <person name="Choi T."/>
            <person name="Kim D."/>
            <person name="Ryu S."/>
            <person name="Kim W."/>
        </authorList>
    </citation>
    <scope>NUCLEOTIDE SEQUENCE [LARGE SCALE GENOMIC DNA]</scope>
    <source>
        <tissue evidence="2">Muscle</tissue>
    </source>
</reference>
<feature type="compositionally biased region" description="Gly residues" evidence="1">
    <location>
        <begin position="41"/>
        <end position="50"/>
    </location>
</feature>
<accession>A0A5B7HEG3</accession>
<name>A0A5B7HEG3_PORTR</name>
<keyword evidence="3" id="KW-1185">Reference proteome</keyword>
<protein>
    <submittedName>
        <fullName evidence="2">Uncharacterized protein</fullName>
    </submittedName>
</protein>
<dbReference type="Proteomes" id="UP000324222">
    <property type="component" value="Unassembled WGS sequence"/>
</dbReference>
<comment type="caution">
    <text evidence="2">The sequence shown here is derived from an EMBL/GenBank/DDBJ whole genome shotgun (WGS) entry which is preliminary data.</text>
</comment>
<sequence length="127" mass="14021">MKGKATSSSQNSGEASLVRRDVTLLQLWSVETTRIQLQVGGSSGGGGGGVVAEEEEKEEEEEEEEEEEMASFIPSRVSSVGGSEPPRWAFLRAAAEWWSYSEQLLKALMQPRGSGEAREWRCEDVRK</sequence>
<evidence type="ECO:0000256" key="1">
    <source>
        <dbReference type="SAM" id="MobiDB-lite"/>
    </source>
</evidence>
<gene>
    <name evidence="2" type="ORF">E2C01_062596</name>
</gene>
<feature type="region of interest" description="Disordered" evidence="1">
    <location>
        <begin position="38"/>
        <end position="83"/>
    </location>
</feature>
<feature type="compositionally biased region" description="Acidic residues" evidence="1">
    <location>
        <begin position="52"/>
        <end position="69"/>
    </location>
</feature>
<organism evidence="2 3">
    <name type="scientific">Portunus trituberculatus</name>
    <name type="common">Swimming crab</name>
    <name type="synonym">Neptunus trituberculatus</name>
    <dbReference type="NCBI Taxonomy" id="210409"/>
    <lineage>
        <taxon>Eukaryota</taxon>
        <taxon>Metazoa</taxon>
        <taxon>Ecdysozoa</taxon>
        <taxon>Arthropoda</taxon>
        <taxon>Crustacea</taxon>
        <taxon>Multicrustacea</taxon>
        <taxon>Malacostraca</taxon>
        <taxon>Eumalacostraca</taxon>
        <taxon>Eucarida</taxon>
        <taxon>Decapoda</taxon>
        <taxon>Pleocyemata</taxon>
        <taxon>Brachyura</taxon>
        <taxon>Eubrachyura</taxon>
        <taxon>Portunoidea</taxon>
        <taxon>Portunidae</taxon>
        <taxon>Portuninae</taxon>
        <taxon>Portunus</taxon>
    </lineage>
</organism>
<evidence type="ECO:0000313" key="2">
    <source>
        <dbReference type="EMBL" id="MPC68396.1"/>
    </source>
</evidence>
<dbReference type="AlphaFoldDB" id="A0A5B7HEG3"/>